<organism evidence="1 2">
    <name type="scientific">Dreissena polymorpha</name>
    <name type="common">Zebra mussel</name>
    <name type="synonym">Mytilus polymorpha</name>
    <dbReference type="NCBI Taxonomy" id="45954"/>
    <lineage>
        <taxon>Eukaryota</taxon>
        <taxon>Metazoa</taxon>
        <taxon>Spiralia</taxon>
        <taxon>Lophotrochozoa</taxon>
        <taxon>Mollusca</taxon>
        <taxon>Bivalvia</taxon>
        <taxon>Autobranchia</taxon>
        <taxon>Heteroconchia</taxon>
        <taxon>Euheterodonta</taxon>
        <taxon>Imparidentia</taxon>
        <taxon>Neoheterodontei</taxon>
        <taxon>Myida</taxon>
        <taxon>Dreissenoidea</taxon>
        <taxon>Dreissenidae</taxon>
        <taxon>Dreissena</taxon>
    </lineage>
</organism>
<evidence type="ECO:0000313" key="1">
    <source>
        <dbReference type="EMBL" id="KAH3877582.1"/>
    </source>
</evidence>
<keyword evidence="2" id="KW-1185">Reference proteome</keyword>
<accession>A0A9D4MHB2</accession>
<protein>
    <submittedName>
        <fullName evidence="1">Uncharacterized protein</fullName>
    </submittedName>
</protein>
<proteinExistence type="predicted"/>
<comment type="caution">
    <text evidence="1">The sequence shown here is derived from an EMBL/GenBank/DDBJ whole genome shotgun (WGS) entry which is preliminary data.</text>
</comment>
<gene>
    <name evidence="1" type="ORF">DPMN_001457</name>
</gene>
<sequence length="101" mass="11633">MTGKRFIDKSDFTCKTIKLGQARLRGVLRMVTRVTDYRTRPLHQMALRGQSMAFEPDRPKRVVGNGNHVRFVSGALILRVRVTTRYRPIQSNLLHVPSSIR</sequence>
<dbReference type="EMBL" id="JAIWYP010000001">
    <property type="protein sequence ID" value="KAH3877582.1"/>
    <property type="molecule type" value="Genomic_DNA"/>
</dbReference>
<dbReference type="AlphaFoldDB" id="A0A9D4MHB2"/>
<dbReference type="Proteomes" id="UP000828390">
    <property type="component" value="Unassembled WGS sequence"/>
</dbReference>
<name>A0A9D4MHB2_DREPO</name>
<evidence type="ECO:0000313" key="2">
    <source>
        <dbReference type="Proteomes" id="UP000828390"/>
    </source>
</evidence>
<reference evidence="1" key="2">
    <citation type="submission" date="2020-11" db="EMBL/GenBank/DDBJ databases">
        <authorList>
            <person name="McCartney M.A."/>
            <person name="Auch B."/>
            <person name="Kono T."/>
            <person name="Mallez S."/>
            <person name="Becker A."/>
            <person name="Gohl D.M."/>
            <person name="Silverstein K.A.T."/>
            <person name="Koren S."/>
            <person name="Bechman K.B."/>
            <person name="Herman A."/>
            <person name="Abrahante J.E."/>
            <person name="Garbe J."/>
        </authorList>
    </citation>
    <scope>NUCLEOTIDE SEQUENCE</scope>
    <source>
        <strain evidence="1">Duluth1</strain>
        <tissue evidence="1">Whole animal</tissue>
    </source>
</reference>
<reference evidence="1" key="1">
    <citation type="journal article" date="2019" name="bioRxiv">
        <title>The Genome of the Zebra Mussel, Dreissena polymorpha: A Resource for Invasive Species Research.</title>
        <authorList>
            <person name="McCartney M.A."/>
            <person name="Auch B."/>
            <person name="Kono T."/>
            <person name="Mallez S."/>
            <person name="Zhang Y."/>
            <person name="Obille A."/>
            <person name="Becker A."/>
            <person name="Abrahante J.E."/>
            <person name="Garbe J."/>
            <person name="Badalamenti J.P."/>
            <person name="Herman A."/>
            <person name="Mangelson H."/>
            <person name="Liachko I."/>
            <person name="Sullivan S."/>
            <person name="Sone E.D."/>
            <person name="Koren S."/>
            <person name="Silverstein K.A.T."/>
            <person name="Beckman K.B."/>
            <person name="Gohl D.M."/>
        </authorList>
    </citation>
    <scope>NUCLEOTIDE SEQUENCE</scope>
    <source>
        <strain evidence="1">Duluth1</strain>
        <tissue evidence="1">Whole animal</tissue>
    </source>
</reference>